<protein>
    <submittedName>
        <fullName evidence="1">Uncharacterized protein</fullName>
    </submittedName>
</protein>
<sequence length="73" mass="7741">MGETVNDMHSGTLRSEGTAALGHMEQALELLDQCSRTGEIGAQLDLAICRLRELIVTEGLSEVTASVSRPLAS</sequence>
<evidence type="ECO:0000313" key="2">
    <source>
        <dbReference type="Proteomes" id="UP001500827"/>
    </source>
</evidence>
<reference evidence="2" key="1">
    <citation type="journal article" date="2019" name="Int. J. Syst. Evol. Microbiol.">
        <title>The Global Catalogue of Microorganisms (GCM) 10K type strain sequencing project: providing services to taxonomists for standard genome sequencing and annotation.</title>
        <authorList>
            <consortium name="The Broad Institute Genomics Platform"/>
            <consortium name="The Broad Institute Genome Sequencing Center for Infectious Disease"/>
            <person name="Wu L."/>
            <person name="Ma J."/>
        </authorList>
    </citation>
    <scope>NUCLEOTIDE SEQUENCE [LARGE SCALE GENOMIC DNA]</scope>
    <source>
        <strain evidence="2">JCM 17543</strain>
    </source>
</reference>
<comment type="caution">
    <text evidence="1">The sequence shown here is derived from an EMBL/GenBank/DDBJ whole genome shotgun (WGS) entry which is preliminary data.</text>
</comment>
<evidence type="ECO:0000313" key="1">
    <source>
        <dbReference type="EMBL" id="GAA3894419.1"/>
    </source>
</evidence>
<organism evidence="1 2">
    <name type="scientific">Sphingomonas limnosediminicola</name>
    <dbReference type="NCBI Taxonomy" id="940133"/>
    <lineage>
        <taxon>Bacteria</taxon>
        <taxon>Pseudomonadati</taxon>
        <taxon>Pseudomonadota</taxon>
        <taxon>Alphaproteobacteria</taxon>
        <taxon>Sphingomonadales</taxon>
        <taxon>Sphingomonadaceae</taxon>
        <taxon>Sphingomonas</taxon>
    </lineage>
</organism>
<dbReference type="EMBL" id="BAABBM010000001">
    <property type="protein sequence ID" value="GAA3894419.1"/>
    <property type="molecule type" value="Genomic_DNA"/>
</dbReference>
<accession>A0ABP7L3Q4</accession>
<proteinExistence type="predicted"/>
<gene>
    <name evidence="1" type="ORF">GCM10022276_11970</name>
</gene>
<name>A0ABP7L3Q4_9SPHN</name>
<keyword evidence="2" id="KW-1185">Reference proteome</keyword>
<dbReference type="Proteomes" id="UP001500827">
    <property type="component" value="Unassembled WGS sequence"/>
</dbReference>